<dbReference type="Proteomes" id="UP000196138">
    <property type="component" value="Chromosome"/>
</dbReference>
<dbReference type="GO" id="GO:0005886">
    <property type="term" value="C:plasma membrane"/>
    <property type="evidence" value="ECO:0007669"/>
    <property type="project" value="UniProtKB-SubCell"/>
</dbReference>
<keyword evidence="8 9" id="KW-0472">Membrane</keyword>
<dbReference type="GO" id="GO:0000155">
    <property type="term" value="F:phosphorelay sensor kinase activity"/>
    <property type="evidence" value="ECO:0007669"/>
    <property type="project" value="InterPro"/>
</dbReference>
<feature type="domain" description="Single Cache" evidence="11">
    <location>
        <begin position="82"/>
        <end position="175"/>
    </location>
</feature>
<dbReference type="PANTHER" id="PTHR24421:SF37">
    <property type="entry name" value="SENSOR HISTIDINE KINASE NARS"/>
    <property type="match status" value="1"/>
</dbReference>
<keyword evidence="6 9" id="KW-1133">Transmembrane helix</keyword>
<feature type="transmembrane region" description="Helical" evidence="9">
    <location>
        <begin position="51"/>
        <end position="70"/>
    </location>
</feature>
<comment type="subcellular location">
    <subcellularLocation>
        <location evidence="1">Cell membrane</location>
        <topology evidence="1">Multi-pass membrane protein</topology>
    </subcellularLocation>
</comment>
<name>A0A1Y0ERN2_9BURK</name>
<dbReference type="Pfam" id="PF02518">
    <property type="entry name" value="HATPase_c"/>
    <property type="match status" value="1"/>
</dbReference>
<keyword evidence="7" id="KW-0902">Two-component regulatory system</keyword>
<dbReference type="GO" id="GO:0046983">
    <property type="term" value="F:protein dimerization activity"/>
    <property type="evidence" value="ECO:0007669"/>
    <property type="project" value="InterPro"/>
</dbReference>
<keyword evidence="3" id="KW-0808">Transferase</keyword>
<dbReference type="AlphaFoldDB" id="A0A1Y0ERN2"/>
<evidence type="ECO:0000256" key="3">
    <source>
        <dbReference type="ARBA" id="ARBA00022679"/>
    </source>
</evidence>
<dbReference type="InterPro" id="IPR033480">
    <property type="entry name" value="sCache_2"/>
</dbReference>
<dbReference type="CDD" id="cd16917">
    <property type="entry name" value="HATPase_UhpB-NarQ-NarX-like"/>
    <property type="match status" value="1"/>
</dbReference>
<dbReference type="Gene3D" id="3.30.450.20">
    <property type="entry name" value="PAS domain"/>
    <property type="match status" value="1"/>
</dbReference>
<dbReference type="CDD" id="cd18774">
    <property type="entry name" value="PDC2_HK_sensor"/>
    <property type="match status" value="1"/>
</dbReference>
<evidence type="ECO:0000259" key="11">
    <source>
        <dbReference type="SMART" id="SM01049"/>
    </source>
</evidence>
<dbReference type="Pfam" id="PF17200">
    <property type="entry name" value="sCache_2"/>
    <property type="match status" value="1"/>
</dbReference>
<proteinExistence type="predicted"/>
<accession>A0A1Y0ERN2</accession>
<organism evidence="12 13">
    <name type="scientific">Comamonas serinivorans</name>
    <dbReference type="NCBI Taxonomy" id="1082851"/>
    <lineage>
        <taxon>Bacteria</taxon>
        <taxon>Pseudomonadati</taxon>
        <taxon>Pseudomonadota</taxon>
        <taxon>Betaproteobacteria</taxon>
        <taxon>Burkholderiales</taxon>
        <taxon>Comamonadaceae</taxon>
        <taxon>Comamonas</taxon>
    </lineage>
</organism>
<dbReference type="OrthoDB" id="9797605at2"/>
<dbReference type="PANTHER" id="PTHR24421">
    <property type="entry name" value="NITRATE/NITRITE SENSOR PROTEIN NARX-RELATED"/>
    <property type="match status" value="1"/>
</dbReference>
<gene>
    <name evidence="12" type="ORF">CCO03_15630</name>
</gene>
<reference evidence="12 13" key="1">
    <citation type="submission" date="2017-05" db="EMBL/GenBank/DDBJ databases">
        <authorList>
            <person name="Song R."/>
            <person name="Chenine A.L."/>
            <person name="Ruprecht R.M."/>
        </authorList>
    </citation>
    <scope>NUCLEOTIDE SEQUENCE [LARGE SCALE GENOMIC DNA]</scope>
    <source>
        <strain evidence="12 13">DSM 26136</strain>
    </source>
</reference>
<evidence type="ECO:0000313" key="12">
    <source>
        <dbReference type="EMBL" id="ARU05912.1"/>
    </source>
</evidence>
<evidence type="ECO:0000256" key="4">
    <source>
        <dbReference type="ARBA" id="ARBA00022692"/>
    </source>
</evidence>
<dbReference type="InterPro" id="IPR036890">
    <property type="entry name" value="HATPase_C_sf"/>
</dbReference>
<dbReference type="KEGG" id="cser:CCO03_15630"/>
<keyword evidence="2" id="KW-1003">Cell membrane</keyword>
<evidence type="ECO:0000313" key="13">
    <source>
        <dbReference type="Proteomes" id="UP000196138"/>
    </source>
</evidence>
<sequence length="494" mass="54489">MAWKLHRSASQPIFKPVSTSMAKASWFKPPIWCSSIQSGASAVTGQMGVRGLLLALIVVLSTLLLQTWAVHQQAGRAAHAQRELMLSTTRMSQERELRQLVEVAKTVIHRMADQPGDVQALQRHALAILAELDLGHNGYFFVYDAQGELMLDPAQMRLQGVDFCDPEANGSQQARQLLLTAQQGGGMVRYDWRHPASQTQAKKMSYVAPVGRWGWTIGTGIYENDAIQHFEAIGQQARKGLMRTFEITLIVGLITIFLVVAFSYGFHRHIFSTFNQKIAHLIQNEQKHQHHVARELHDGVLQVMSSAKYLLESAQLCAPPSHPPSKQQALMDRALRQLGMALVDVRHLAHGLHHNPLQHGLVPALSQLLDTARALGFKARLHVDGTADTLSQAMQLDLHRIAQEAVANAQAHSGGKRLDLHLRVGPRQVQLDVIDDGRGMHDAGAPQGGERGMGLRNMVERAAQHDGQVQWLDAPQGTHVRVQLPIASPSTPSV</sequence>
<keyword evidence="13" id="KW-1185">Reference proteome</keyword>
<dbReference type="SMART" id="SM00387">
    <property type="entry name" value="HATPase_c"/>
    <property type="match status" value="1"/>
</dbReference>
<dbReference type="InterPro" id="IPR050482">
    <property type="entry name" value="Sensor_HK_TwoCompSys"/>
</dbReference>
<dbReference type="Gene3D" id="3.30.565.10">
    <property type="entry name" value="Histidine kinase-like ATPase, C-terminal domain"/>
    <property type="match status" value="1"/>
</dbReference>
<evidence type="ECO:0000256" key="8">
    <source>
        <dbReference type="ARBA" id="ARBA00023136"/>
    </source>
</evidence>
<feature type="transmembrane region" description="Helical" evidence="9">
    <location>
        <begin position="247"/>
        <end position="266"/>
    </location>
</feature>
<evidence type="ECO:0000256" key="1">
    <source>
        <dbReference type="ARBA" id="ARBA00004651"/>
    </source>
</evidence>
<dbReference type="EMBL" id="CP021455">
    <property type="protein sequence ID" value="ARU05912.1"/>
    <property type="molecule type" value="Genomic_DNA"/>
</dbReference>
<evidence type="ECO:0008006" key="14">
    <source>
        <dbReference type="Google" id="ProtNLM"/>
    </source>
</evidence>
<evidence type="ECO:0000256" key="2">
    <source>
        <dbReference type="ARBA" id="ARBA00022475"/>
    </source>
</evidence>
<dbReference type="Pfam" id="PF07730">
    <property type="entry name" value="HisKA_3"/>
    <property type="match status" value="1"/>
</dbReference>
<protein>
    <recommendedName>
        <fullName evidence="14">Histidine kinase</fullName>
    </recommendedName>
</protein>
<evidence type="ECO:0000256" key="9">
    <source>
        <dbReference type="SAM" id="Phobius"/>
    </source>
</evidence>
<evidence type="ECO:0000256" key="6">
    <source>
        <dbReference type="ARBA" id="ARBA00022989"/>
    </source>
</evidence>
<dbReference type="InterPro" id="IPR011712">
    <property type="entry name" value="Sig_transdc_His_kin_sub3_dim/P"/>
</dbReference>
<dbReference type="SMART" id="SM01049">
    <property type="entry name" value="Cache_2"/>
    <property type="match status" value="1"/>
</dbReference>
<evidence type="ECO:0000256" key="5">
    <source>
        <dbReference type="ARBA" id="ARBA00022777"/>
    </source>
</evidence>
<feature type="domain" description="Histidine kinase/HSP90-like ATPase" evidence="10">
    <location>
        <begin position="393"/>
        <end position="488"/>
    </location>
</feature>
<evidence type="ECO:0000259" key="10">
    <source>
        <dbReference type="SMART" id="SM00387"/>
    </source>
</evidence>
<keyword evidence="4 9" id="KW-0812">Transmembrane</keyword>
<keyword evidence="5" id="KW-0418">Kinase</keyword>
<dbReference type="InterPro" id="IPR003594">
    <property type="entry name" value="HATPase_dom"/>
</dbReference>
<evidence type="ECO:0000256" key="7">
    <source>
        <dbReference type="ARBA" id="ARBA00023012"/>
    </source>
</evidence>
<dbReference type="SUPFAM" id="SSF55874">
    <property type="entry name" value="ATPase domain of HSP90 chaperone/DNA topoisomerase II/histidine kinase"/>
    <property type="match status" value="1"/>
</dbReference>